<feature type="transmembrane region" description="Helical" evidence="8">
    <location>
        <begin position="188"/>
        <end position="221"/>
    </location>
</feature>
<keyword evidence="4" id="KW-0997">Cell inner membrane</keyword>
<keyword evidence="7 8" id="KW-0472">Membrane</keyword>
<proteinExistence type="inferred from homology"/>
<evidence type="ECO:0000259" key="9">
    <source>
        <dbReference type="PROSITE" id="PS50928"/>
    </source>
</evidence>
<evidence type="ECO:0000256" key="3">
    <source>
        <dbReference type="ARBA" id="ARBA00022475"/>
    </source>
</evidence>
<dbReference type="InterPro" id="IPR000515">
    <property type="entry name" value="MetI-like"/>
</dbReference>
<keyword evidence="6 8" id="KW-1133">Transmembrane helix</keyword>
<reference evidence="11" key="1">
    <citation type="journal article" date="2019" name="Int. J. Syst. Evol. Microbiol.">
        <title>The Global Catalogue of Microorganisms (GCM) 10K type strain sequencing project: providing services to taxonomists for standard genome sequencing and annotation.</title>
        <authorList>
            <consortium name="The Broad Institute Genomics Platform"/>
            <consortium name="The Broad Institute Genome Sequencing Center for Infectious Disease"/>
            <person name="Wu L."/>
            <person name="Ma J."/>
        </authorList>
    </citation>
    <scope>NUCLEOTIDE SEQUENCE [LARGE SCALE GENOMIC DNA]</scope>
    <source>
        <strain evidence="11">CCUG 73951</strain>
    </source>
</reference>
<comment type="similarity">
    <text evidence="8">Belongs to the binding-protein-dependent transport system permease family.</text>
</comment>
<evidence type="ECO:0000256" key="6">
    <source>
        <dbReference type="ARBA" id="ARBA00022989"/>
    </source>
</evidence>
<keyword evidence="2 8" id="KW-0813">Transport</keyword>
<comment type="subcellular location">
    <subcellularLocation>
        <location evidence="1">Cell inner membrane</location>
        <topology evidence="1">Multi-pass membrane protein</topology>
    </subcellularLocation>
    <subcellularLocation>
        <location evidence="8">Cell membrane</location>
        <topology evidence="8">Multi-pass membrane protein</topology>
    </subcellularLocation>
</comment>
<keyword evidence="11" id="KW-1185">Reference proteome</keyword>
<comment type="caution">
    <text evidence="10">The sequence shown here is derived from an EMBL/GenBank/DDBJ whole genome shotgun (WGS) entry which is preliminary data.</text>
</comment>
<evidence type="ECO:0000256" key="5">
    <source>
        <dbReference type="ARBA" id="ARBA00022692"/>
    </source>
</evidence>
<dbReference type="InterPro" id="IPR035906">
    <property type="entry name" value="MetI-like_sf"/>
</dbReference>
<feature type="transmembrane region" description="Helical" evidence="8">
    <location>
        <begin position="99"/>
        <end position="122"/>
    </location>
</feature>
<evidence type="ECO:0000256" key="7">
    <source>
        <dbReference type="ARBA" id="ARBA00023136"/>
    </source>
</evidence>
<dbReference type="Proteomes" id="UP001596494">
    <property type="component" value="Unassembled WGS sequence"/>
</dbReference>
<dbReference type="EMBL" id="JBHTBY010000012">
    <property type="protein sequence ID" value="MFC7322074.1"/>
    <property type="molecule type" value="Genomic_DNA"/>
</dbReference>
<evidence type="ECO:0000256" key="1">
    <source>
        <dbReference type="ARBA" id="ARBA00004429"/>
    </source>
</evidence>
<evidence type="ECO:0000256" key="8">
    <source>
        <dbReference type="RuleBase" id="RU363032"/>
    </source>
</evidence>
<name>A0ABW2K5G4_9BACI</name>
<accession>A0ABW2K5G4</accession>
<evidence type="ECO:0000313" key="11">
    <source>
        <dbReference type="Proteomes" id="UP001596494"/>
    </source>
</evidence>
<gene>
    <name evidence="10" type="ORF">ACFQMN_14455</name>
</gene>
<evidence type="ECO:0000256" key="4">
    <source>
        <dbReference type="ARBA" id="ARBA00022519"/>
    </source>
</evidence>
<dbReference type="Gene3D" id="1.10.3720.10">
    <property type="entry name" value="MetI-like"/>
    <property type="match status" value="1"/>
</dbReference>
<dbReference type="PANTHER" id="PTHR43357">
    <property type="entry name" value="INNER MEMBRANE ABC TRANSPORTER PERMEASE PROTEIN YDCV"/>
    <property type="match status" value="1"/>
</dbReference>
<dbReference type="PANTHER" id="PTHR43357:SF4">
    <property type="entry name" value="INNER MEMBRANE ABC TRANSPORTER PERMEASE PROTEIN YDCV"/>
    <property type="match status" value="1"/>
</dbReference>
<evidence type="ECO:0000256" key="2">
    <source>
        <dbReference type="ARBA" id="ARBA00022448"/>
    </source>
</evidence>
<evidence type="ECO:0000313" key="10">
    <source>
        <dbReference type="EMBL" id="MFC7322074.1"/>
    </source>
</evidence>
<dbReference type="Pfam" id="PF00528">
    <property type="entry name" value="BPD_transp_1"/>
    <property type="match status" value="1"/>
</dbReference>
<feature type="transmembrane region" description="Helical" evidence="8">
    <location>
        <begin position="128"/>
        <end position="147"/>
    </location>
</feature>
<organism evidence="10 11">
    <name type="scientific">Halobacillus campisalis</name>
    <dbReference type="NCBI Taxonomy" id="435909"/>
    <lineage>
        <taxon>Bacteria</taxon>
        <taxon>Bacillati</taxon>
        <taxon>Bacillota</taxon>
        <taxon>Bacilli</taxon>
        <taxon>Bacillales</taxon>
        <taxon>Bacillaceae</taxon>
        <taxon>Halobacillus</taxon>
    </lineage>
</organism>
<dbReference type="SUPFAM" id="SSF161098">
    <property type="entry name" value="MetI-like"/>
    <property type="match status" value="1"/>
</dbReference>
<protein>
    <submittedName>
        <fullName evidence="10">ABC transporter permease</fullName>
    </submittedName>
</protein>
<feature type="transmembrane region" description="Helical" evidence="8">
    <location>
        <begin position="233"/>
        <end position="255"/>
    </location>
</feature>
<sequence>MKRNHLPFYLTAGLLFIAPTLLLLVQSFTAPWRFQRGEGLQFQLNSWSLLFSDPNLWSATIWSLVIGAMVLLINLFIGLTSGKALALYSFRGRTIVESLLLAPILIPVLAVAMGLHLFMIRVGLADTWVGVVLIHLVPTVPYSIKIFHHAYSEVGRPLMEQSQMLGASVIKQFLTIEMPLLRTSIRSVTFLTIVISLSQYAITAIIGGGQVITLPMIFFPFLDTANASVMAAFSVWFAILPLVMYIVVEGLLQLLPYSRKPWRIQT</sequence>
<feature type="transmembrane region" description="Helical" evidence="8">
    <location>
        <begin position="56"/>
        <end position="79"/>
    </location>
</feature>
<dbReference type="CDD" id="cd06261">
    <property type="entry name" value="TM_PBP2"/>
    <property type="match status" value="1"/>
</dbReference>
<keyword evidence="3" id="KW-1003">Cell membrane</keyword>
<dbReference type="RefSeq" id="WP_289216957.1">
    <property type="nucleotide sequence ID" value="NZ_JAPVRC010000010.1"/>
</dbReference>
<feature type="domain" description="ABC transmembrane type-1" evidence="9">
    <location>
        <begin position="60"/>
        <end position="248"/>
    </location>
</feature>
<dbReference type="PROSITE" id="PS50928">
    <property type="entry name" value="ABC_TM1"/>
    <property type="match status" value="1"/>
</dbReference>
<keyword evidence="5 8" id="KW-0812">Transmembrane</keyword>